<keyword evidence="1" id="KW-0812">Transmembrane</keyword>
<proteinExistence type="predicted"/>
<keyword evidence="3" id="KW-1185">Reference proteome</keyword>
<protein>
    <submittedName>
        <fullName evidence="2">Uncharacterized protein</fullName>
    </submittedName>
</protein>
<feature type="transmembrane region" description="Helical" evidence="1">
    <location>
        <begin position="253"/>
        <end position="282"/>
    </location>
</feature>
<evidence type="ECO:0000313" key="3">
    <source>
        <dbReference type="Proteomes" id="UP000295096"/>
    </source>
</evidence>
<dbReference type="AlphaFoldDB" id="A0A4R5Q5T5"/>
<reference evidence="2 3" key="1">
    <citation type="journal article" date="2016" name="J. Microbiol.">
        <title>Dankookia rubra gen. nov., sp. nov., an alphaproteobacterium isolated from sediment of a shallow stream.</title>
        <authorList>
            <person name="Kim W.H."/>
            <person name="Kim D.H."/>
            <person name="Kang K."/>
            <person name="Ahn T.Y."/>
        </authorList>
    </citation>
    <scope>NUCLEOTIDE SEQUENCE [LARGE SCALE GENOMIC DNA]</scope>
    <source>
        <strain evidence="2 3">JCM30602</strain>
    </source>
</reference>
<sequence length="325" mass="37770">MTDLKETLTLVASFGALGAFIDFSLSEQQQKRIRSFLEEWWIRFSYVKLSNFGREELAFTIQSIDKFFGSSIFSVRRLISVSVIYFVSLLIAIFINSFWQYSEILHNLRELFSGKSFSTAHGPALVVSFIMSMLSISLTRFVTLVIYRCCGRHSLVDFALFLTALFVQYVILCIWGFLSVDFFHFINDLMLVIFNGKEYQGFRSFYFESSLGILRFQYGISWLIIFSPSNLLSRMRQQFDSEDSYIRLFWDDLLYHTIHLSLHILNGSRFLVSLIFVISFLLKPFLETFSLLWRRAIESNKPIFTLVFGAAAGFCKIVADLLARL</sequence>
<feature type="transmembrane region" description="Helical" evidence="1">
    <location>
        <begin position="158"/>
        <end position="178"/>
    </location>
</feature>
<dbReference type="RefSeq" id="WP_133292916.1">
    <property type="nucleotide sequence ID" value="NZ_SMSJ01000139.1"/>
</dbReference>
<feature type="transmembrane region" description="Helical" evidence="1">
    <location>
        <begin position="302"/>
        <end position="323"/>
    </location>
</feature>
<name>A0A4R5Q5T5_9PROT</name>
<dbReference type="EMBL" id="SMSJ01000139">
    <property type="protein sequence ID" value="TDH58252.1"/>
    <property type="molecule type" value="Genomic_DNA"/>
</dbReference>
<feature type="transmembrane region" description="Helical" evidence="1">
    <location>
        <begin position="121"/>
        <end position="146"/>
    </location>
</feature>
<dbReference type="Proteomes" id="UP000295096">
    <property type="component" value="Unassembled WGS sequence"/>
</dbReference>
<comment type="caution">
    <text evidence="2">The sequence shown here is derived from an EMBL/GenBank/DDBJ whole genome shotgun (WGS) entry which is preliminary data.</text>
</comment>
<feature type="transmembrane region" description="Helical" evidence="1">
    <location>
        <begin position="213"/>
        <end position="232"/>
    </location>
</feature>
<evidence type="ECO:0000256" key="1">
    <source>
        <dbReference type="SAM" id="Phobius"/>
    </source>
</evidence>
<feature type="transmembrane region" description="Helical" evidence="1">
    <location>
        <begin position="78"/>
        <end position="101"/>
    </location>
</feature>
<organism evidence="2 3">
    <name type="scientific">Dankookia rubra</name>
    <dbReference type="NCBI Taxonomy" id="1442381"/>
    <lineage>
        <taxon>Bacteria</taxon>
        <taxon>Pseudomonadati</taxon>
        <taxon>Pseudomonadota</taxon>
        <taxon>Alphaproteobacteria</taxon>
        <taxon>Acetobacterales</taxon>
        <taxon>Roseomonadaceae</taxon>
        <taxon>Dankookia</taxon>
    </lineage>
</organism>
<keyword evidence="1" id="KW-1133">Transmembrane helix</keyword>
<accession>A0A4R5Q5T5</accession>
<evidence type="ECO:0000313" key="2">
    <source>
        <dbReference type="EMBL" id="TDH58252.1"/>
    </source>
</evidence>
<gene>
    <name evidence="2" type="ORF">E2C06_33605</name>
</gene>
<dbReference type="OrthoDB" id="9256302at2"/>
<keyword evidence="1" id="KW-0472">Membrane</keyword>